<dbReference type="Pfam" id="PF13407">
    <property type="entry name" value="Peripla_BP_4"/>
    <property type="match status" value="1"/>
</dbReference>
<dbReference type="InterPro" id="IPR028082">
    <property type="entry name" value="Peripla_BP_I"/>
</dbReference>
<dbReference type="EMBL" id="BARV01017299">
    <property type="protein sequence ID" value="GAI21741.1"/>
    <property type="molecule type" value="Genomic_DNA"/>
</dbReference>
<dbReference type="Gene3D" id="3.40.50.2300">
    <property type="match status" value="2"/>
</dbReference>
<dbReference type="SUPFAM" id="SSF53822">
    <property type="entry name" value="Periplasmic binding protein-like I"/>
    <property type="match status" value="1"/>
</dbReference>
<comment type="similarity">
    <text evidence="2">Belongs to the bacterial solute-binding protein 2 family.</text>
</comment>
<dbReference type="GO" id="GO:0030313">
    <property type="term" value="C:cell envelope"/>
    <property type="evidence" value="ECO:0007669"/>
    <property type="project" value="UniProtKB-SubCell"/>
</dbReference>
<dbReference type="GO" id="GO:0030246">
    <property type="term" value="F:carbohydrate binding"/>
    <property type="evidence" value="ECO:0007669"/>
    <property type="project" value="UniProtKB-ARBA"/>
</dbReference>
<evidence type="ECO:0000313" key="5">
    <source>
        <dbReference type="EMBL" id="GAI21741.1"/>
    </source>
</evidence>
<dbReference type="PANTHER" id="PTHR46847">
    <property type="entry name" value="D-ALLOSE-BINDING PERIPLASMIC PROTEIN-RELATED"/>
    <property type="match status" value="1"/>
</dbReference>
<dbReference type="InterPro" id="IPR025997">
    <property type="entry name" value="SBP_2_dom"/>
</dbReference>
<evidence type="ECO:0000256" key="2">
    <source>
        <dbReference type="ARBA" id="ARBA00007639"/>
    </source>
</evidence>
<comment type="subcellular location">
    <subcellularLocation>
        <location evidence="1">Cell envelope</location>
    </subcellularLocation>
</comment>
<feature type="domain" description="Periplasmic binding protein" evidence="4">
    <location>
        <begin position="21"/>
        <end position="279"/>
    </location>
</feature>
<accession>X1MUM3</accession>
<gene>
    <name evidence="5" type="ORF">S06H3_29518</name>
</gene>
<dbReference type="PANTHER" id="PTHR46847:SF1">
    <property type="entry name" value="D-ALLOSE-BINDING PERIPLASMIC PROTEIN-RELATED"/>
    <property type="match status" value="1"/>
</dbReference>
<feature type="non-terminal residue" evidence="5">
    <location>
        <position position="283"/>
    </location>
</feature>
<sequence>FLLSIGVGSFAKETKGLVIYLSPNQFDEFQTTASMFIRKYVEDAGYEYKEMVAGNEDVVLQLSQLENAIVLNPVGIIIAACDASAIVVGIEKARGKGIPVIVFDRTIKETEVDFSSVAGCKRIGILAAGEIARLLKEKYGEVKGTVLSIMGDPGDMYTVLIEEGFQETMAKYPNVKITTKIAYGWEASKAADIADDWLVAPPDTDLLFPHAEHMAAAITSVLETRGYKKGQIITVSTAGMPMGLDLVREGWLQATVEQPLTAQAKGVAMFLDDVISKKKIETG</sequence>
<evidence type="ECO:0000256" key="1">
    <source>
        <dbReference type="ARBA" id="ARBA00004196"/>
    </source>
</evidence>
<evidence type="ECO:0000256" key="3">
    <source>
        <dbReference type="ARBA" id="ARBA00022729"/>
    </source>
</evidence>
<reference evidence="5" key="1">
    <citation type="journal article" date="2014" name="Front. Microbiol.">
        <title>High frequency of phylogenetically diverse reductive dehalogenase-homologous genes in deep subseafloor sedimentary metagenomes.</title>
        <authorList>
            <person name="Kawai M."/>
            <person name="Futagami T."/>
            <person name="Toyoda A."/>
            <person name="Takaki Y."/>
            <person name="Nishi S."/>
            <person name="Hori S."/>
            <person name="Arai W."/>
            <person name="Tsubouchi T."/>
            <person name="Morono Y."/>
            <person name="Uchiyama I."/>
            <person name="Ito T."/>
            <person name="Fujiyama A."/>
            <person name="Inagaki F."/>
            <person name="Takami H."/>
        </authorList>
    </citation>
    <scope>NUCLEOTIDE SEQUENCE</scope>
    <source>
        <strain evidence="5">Expedition CK06-06</strain>
    </source>
</reference>
<protein>
    <recommendedName>
        <fullName evidence="4">Periplasmic binding protein domain-containing protein</fullName>
    </recommendedName>
</protein>
<name>X1MUM3_9ZZZZ</name>
<proteinExistence type="inferred from homology"/>
<feature type="non-terminal residue" evidence="5">
    <location>
        <position position="1"/>
    </location>
</feature>
<dbReference type="CDD" id="cd01536">
    <property type="entry name" value="PBP1_ABC_sugar_binding-like"/>
    <property type="match status" value="1"/>
</dbReference>
<keyword evidence="3" id="KW-0732">Signal</keyword>
<evidence type="ECO:0000259" key="4">
    <source>
        <dbReference type="Pfam" id="PF13407"/>
    </source>
</evidence>
<comment type="caution">
    <text evidence="5">The sequence shown here is derived from an EMBL/GenBank/DDBJ whole genome shotgun (WGS) entry which is preliminary data.</text>
</comment>
<organism evidence="5">
    <name type="scientific">marine sediment metagenome</name>
    <dbReference type="NCBI Taxonomy" id="412755"/>
    <lineage>
        <taxon>unclassified sequences</taxon>
        <taxon>metagenomes</taxon>
        <taxon>ecological metagenomes</taxon>
    </lineage>
</organism>
<dbReference type="AlphaFoldDB" id="X1MUM3"/>